<dbReference type="AlphaFoldDB" id="A0A7X6DTJ0"/>
<evidence type="ECO:0000313" key="2">
    <source>
        <dbReference type="EMBL" id="NKE73123.1"/>
    </source>
</evidence>
<evidence type="ECO:0000259" key="1">
    <source>
        <dbReference type="Pfam" id="PF07238"/>
    </source>
</evidence>
<gene>
    <name evidence="2" type="ORF">MNODULE_20415</name>
</gene>
<dbReference type="Gene3D" id="2.40.10.220">
    <property type="entry name" value="predicted glycosyltransferase like domains"/>
    <property type="match status" value="1"/>
</dbReference>
<dbReference type="GO" id="GO:0035438">
    <property type="term" value="F:cyclic-di-GMP binding"/>
    <property type="evidence" value="ECO:0007669"/>
    <property type="project" value="InterPro"/>
</dbReference>
<dbReference type="Pfam" id="PF07238">
    <property type="entry name" value="PilZ"/>
    <property type="match status" value="1"/>
</dbReference>
<accession>A0A7X6DTJ0</accession>
<keyword evidence="3" id="KW-1185">Reference proteome</keyword>
<organism evidence="2 3">
    <name type="scientific">Candidatus Manganitrophus noduliformans</name>
    <dbReference type="NCBI Taxonomy" id="2606439"/>
    <lineage>
        <taxon>Bacteria</taxon>
        <taxon>Pseudomonadati</taxon>
        <taxon>Nitrospirota</taxon>
        <taxon>Nitrospiria</taxon>
        <taxon>Candidatus Troglogloeales</taxon>
        <taxon>Candidatus Manganitrophaceae</taxon>
        <taxon>Candidatus Manganitrophus</taxon>
    </lineage>
</organism>
<dbReference type="InterPro" id="IPR009875">
    <property type="entry name" value="PilZ_domain"/>
</dbReference>
<evidence type="ECO:0000313" key="3">
    <source>
        <dbReference type="Proteomes" id="UP000534783"/>
    </source>
</evidence>
<dbReference type="Proteomes" id="UP000534783">
    <property type="component" value="Unassembled WGS sequence"/>
</dbReference>
<comment type="caution">
    <text evidence="2">The sequence shown here is derived from an EMBL/GenBank/DDBJ whole genome shotgun (WGS) entry which is preliminary data.</text>
</comment>
<protein>
    <submittedName>
        <fullName evidence="2">PilZ domain-containing protein</fullName>
    </submittedName>
</protein>
<proteinExistence type="predicted"/>
<name>A0A7X6DTJ0_9BACT</name>
<reference evidence="2 3" key="1">
    <citation type="journal article" date="2020" name="Nature">
        <title>Bacterial chemolithoautotrophy via manganese oxidation.</title>
        <authorList>
            <person name="Yu H."/>
            <person name="Leadbetter J.R."/>
        </authorList>
    </citation>
    <scope>NUCLEOTIDE SEQUENCE [LARGE SCALE GENOMIC DNA]</scope>
    <source>
        <strain evidence="2 3">Mn-1</strain>
    </source>
</reference>
<dbReference type="EMBL" id="VTOW01000005">
    <property type="protein sequence ID" value="NKE73123.1"/>
    <property type="molecule type" value="Genomic_DNA"/>
</dbReference>
<sequence>MPPKRRGGIESRVRRCLRSERGGDLKLMEFDDKESNEASQSGANRRGYIRVPAECPVIYRIVDPAAPKGNPKKKIHHVPSLPPFELTQTRGTEEGLNPQIIELILWLDWKMNYLFKALTKEKDAEIFPYQAVIIDLSATGMRFSTAKEVKARAILEFEFILPILPFREMSLMGEVVRCVRSDKEELSGEYEVAIEFRRIKETDREHIIHYVVKRQLQLQREERNTR</sequence>
<feature type="domain" description="PilZ" evidence="1">
    <location>
        <begin position="125"/>
        <end position="211"/>
    </location>
</feature>